<dbReference type="AlphaFoldDB" id="A0A1N6HPM5"/>
<gene>
    <name evidence="2" type="ORF">SAMN02745824_3397</name>
</gene>
<evidence type="ECO:0000313" key="3">
    <source>
        <dbReference type="Proteomes" id="UP000185192"/>
    </source>
</evidence>
<dbReference type="STRING" id="1123272.SAMN02745824_3397"/>
<protein>
    <recommendedName>
        <fullName evidence="4">Phage terminase small subunit</fullName>
    </recommendedName>
</protein>
<proteinExistence type="predicted"/>
<dbReference type="Proteomes" id="UP000185192">
    <property type="component" value="Unassembled WGS sequence"/>
</dbReference>
<evidence type="ECO:0008006" key="4">
    <source>
        <dbReference type="Google" id="ProtNLM"/>
    </source>
</evidence>
<sequence length="226" mass="24949">MTAKKPKNPLIPSYNPGNRKIRHDGWTPARTKTFLATLRQTGCVTDAARTIGMSTASGYRLRKRDAVFRAAWDEALADARRGLIAVAHERAVVGRETVIIRKGEEVERRIQPSDAMLALLIKHGDMGGDGAGRQRIGNRTADKILTQDEWRAGMGFDGRGEKVDAVTLYGDTRARIDAKLDRMRARLEQEQERTGERRINIRTGEGITPEVIAAVQRFAAGVDCGG</sequence>
<organism evidence="2 3">
    <name type="scientific">Parasphingorhabdus marina DSM 22363</name>
    <dbReference type="NCBI Taxonomy" id="1123272"/>
    <lineage>
        <taxon>Bacteria</taxon>
        <taxon>Pseudomonadati</taxon>
        <taxon>Pseudomonadota</taxon>
        <taxon>Alphaproteobacteria</taxon>
        <taxon>Sphingomonadales</taxon>
        <taxon>Sphingomonadaceae</taxon>
        <taxon>Parasphingorhabdus</taxon>
    </lineage>
</organism>
<reference evidence="3" key="1">
    <citation type="submission" date="2016-11" db="EMBL/GenBank/DDBJ databases">
        <authorList>
            <person name="Varghese N."/>
            <person name="Submissions S."/>
        </authorList>
    </citation>
    <scope>NUCLEOTIDE SEQUENCE [LARGE SCALE GENOMIC DNA]</scope>
    <source>
        <strain evidence="3">DSM 22363</strain>
    </source>
</reference>
<accession>A0A1N6HPM5</accession>
<name>A0A1N6HPM5_9SPHN</name>
<evidence type="ECO:0000313" key="2">
    <source>
        <dbReference type="EMBL" id="SIO21764.1"/>
    </source>
</evidence>
<keyword evidence="3" id="KW-1185">Reference proteome</keyword>
<dbReference type="RefSeq" id="WP_074206261.1">
    <property type="nucleotide sequence ID" value="NZ_FSQW01000002.1"/>
</dbReference>
<dbReference type="EMBL" id="FSQW01000002">
    <property type="protein sequence ID" value="SIO21764.1"/>
    <property type="molecule type" value="Genomic_DNA"/>
</dbReference>
<feature type="region of interest" description="Disordered" evidence="1">
    <location>
        <begin position="1"/>
        <end position="23"/>
    </location>
</feature>
<evidence type="ECO:0000256" key="1">
    <source>
        <dbReference type="SAM" id="MobiDB-lite"/>
    </source>
</evidence>
<dbReference type="OrthoDB" id="7449348at2"/>